<name>A0ABP8LGS5_9MICO</name>
<evidence type="ECO:0000313" key="1">
    <source>
        <dbReference type="EMBL" id="GAA4428637.1"/>
    </source>
</evidence>
<dbReference type="Proteomes" id="UP001500622">
    <property type="component" value="Unassembled WGS sequence"/>
</dbReference>
<organism evidence="1 2">
    <name type="scientific">Georgenia halophila</name>
    <dbReference type="NCBI Taxonomy" id="620889"/>
    <lineage>
        <taxon>Bacteria</taxon>
        <taxon>Bacillati</taxon>
        <taxon>Actinomycetota</taxon>
        <taxon>Actinomycetes</taxon>
        <taxon>Micrococcales</taxon>
        <taxon>Bogoriellaceae</taxon>
        <taxon>Georgenia</taxon>
    </lineage>
</organism>
<sequence>METSTPAPSAAEVTIGTVSGREFDEVRHEVTCSSCGVLGNWLLHSSAQLERDWHLLSHNQHAVTVQFDIEEWTRITQAVADLLFTPVDLIRRRALRPEPTSVEMS</sequence>
<accession>A0ABP8LGS5</accession>
<protein>
    <submittedName>
        <fullName evidence="1">Uncharacterized protein</fullName>
    </submittedName>
</protein>
<evidence type="ECO:0000313" key="2">
    <source>
        <dbReference type="Proteomes" id="UP001500622"/>
    </source>
</evidence>
<reference evidence="2" key="1">
    <citation type="journal article" date="2019" name="Int. J. Syst. Evol. Microbiol.">
        <title>The Global Catalogue of Microorganisms (GCM) 10K type strain sequencing project: providing services to taxonomists for standard genome sequencing and annotation.</title>
        <authorList>
            <consortium name="The Broad Institute Genomics Platform"/>
            <consortium name="The Broad Institute Genome Sequencing Center for Infectious Disease"/>
            <person name="Wu L."/>
            <person name="Ma J."/>
        </authorList>
    </citation>
    <scope>NUCLEOTIDE SEQUENCE [LARGE SCALE GENOMIC DNA]</scope>
    <source>
        <strain evidence="2">JCM 17810</strain>
    </source>
</reference>
<proteinExistence type="predicted"/>
<dbReference type="EMBL" id="BAABGN010000012">
    <property type="protein sequence ID" value="GAA4428637.1"/>
    <property type="molecule type" value="Genomic_DNA"/>
</dbReference>
<gene>
    <name evidence="1" type="ORF">GCM10023169_30010</name>
</gene>
<comment type="caution">
    <text evidence="1">The sequence shown here is derived from an EMBL/GenBank/DDBJ whole genome shotgun (WGS) entry which is preliminary data.</text>
</comment>
<dbReference type="RefSeq" id="WP_345217079.1">
    <property type="nucleotide sequence ID" value="NZ_BAABGN010000012.1"/>
</dbReference>
<keyword evidence="2" id="KW-1185">Reference proteome</keyword>